<evidence type="ECO:0000256" key="1">
    <source>
        <dbReference type="SAM" id="SignalP"/>
    </source>
</evidence>
<accession>A0A8J9VCJ9</accession>
<dbReference type="AlphaFoldDB" id="A0A8J9VCJ9"/>
<dbReference type="OrthoDB" id="10495810at2759"/>
<name>A0A8J9VCJ9_9NEOP</name>
<feature type="signal peptide" evidence="1">
    <location>
        <begin position="1"/>
        <end position="18"/>
    </location>
</feature>
<organism evidence="2 3">
    <name type="scientific">Brenthis ino</name>
    <name type="common">lesser marbled fritillary</name>
    <dbReference type="NCBI Taxonomy" id="405034"/>
    <lineage>
        <taxon>Eukaryota</taxon>
        <taxon>Metazoa</taxon>
        <taxon>Ecdysozoa</taxon>
        <taxon>Arthropoda</taxon>
        <taxon>Hexapoda</taxon>
        <taxon>Insecta</taxon>
        <taxon>Pterygota</taxon>
        <taxon>Neoptera</taxon>
        <taxon>Endopterygota</taxon>
        <taxon>Lepidoptera</taxon>
        <taxon>Glossata</taxon>
        <taxon>Ditrysia</taxon>
        <taxon>Papilionoidea</taxon>
        <taxon>Nymphalidae</taxon>
        <taxon>Heliconiinae</taxon>
        <taxon>Argynnini</taxon>
        <taxon>Brenthis</taxon>
    </lineage>
</organism>
<dbReference type="Proteomes" id="UP000838878">
    <property type="component" value="Chromosome 11"/>
</dbReference>
<keyword evidence="3" id="KW-1185">Reference proteome</keyword>
<gene>
    <name evidence="2" type="ORF">BINO364_LOCUS3551</name>
</gene>
<evidence type="ECO:0000313" key="2">
    <source>
        <dbReference type="EMBL" id="CAH0716875.1"/>
    </source>
</evidence>
<evidence type="ECO:0000313" key="3">
    <source>
        <dbReference type="Proteomes" id="UP000838878"/>
    </source>
</evidence>
<sequence>MILPIIVAMMVFIGNTLQAYLAPRCHPYSNRDIICQPSSTKVLDVPKPINNGRFERFEVVGRQWRLPQISPSRRHSLLYHEKYSKLKFEKQKRFIKFIPMMVFEALRVAVAAIRDRTT</sequence>
<feature type="non-terminal residue" evidence="2">
    <location>
        <position position="118"/>
    </location>
</feature>
<protein>
    <recommendedName>
        <fullName evidence="4">Secreted protein</fullName>
    </recommendedName>
</protein>
<reference evidence="2" key="1">
    <citation type="submission" date="2021-12" db="EMBL/GenBank/DDBJ databases">
        <authorList>
            <person name="Martin H S."/>
        </authorList>
    </citation>
    <scope>NUCLEOTIDE SEQUENCE</scope>
</reference>
<dbReference type="EMBL" id="OV170231">
    <property type="protein sequence ID" value="CAH0716875.1"/>
    <property type="molecule type" value="Genomic_DNA"/>
</dbReference>
<proteinExistence type="predicted"/>
<feature type="chain" id="PRO_5035463074" description="Secreted protein" evidence="1">
    <location>
        <begin position="19"/>
        <end position="118"/>
    </location>
</feature>
<keyword evidence="1" id="KW-0732">Signal</keyword>
<evidence type="ECO:0008006" key="4">
    <source>
        <dbReference type="Google" id="ProtNLM"/>
    </source>
</evidence>